<protein>
    <submittedName>
        <fullName evidence="2">Uncharacterized protein</fullName>
    </submittedName>
</protein>
<dbReference type="EMBL" id="PHIG01000011">
    <property type="protein sequence ID" value="PJK30973.1"/>
    <property type="molecule type" value="Genomic_DNA"/>
</dbReference>
<evidence type="ECO:0000313" key="2">
    <source>
        <dbReference type="EMBL" id="PJK30973.1"/>
    </source>
</evidence>
<sequence>MDARQFTRRFLASRCVAGDDAGQDATVFGEFAKPANEVDIGFRAAIEQGQDNWRRLVPARRPLQPRRDPLRRRHPNYAEILGVEILGVLEPQETDRPEPMLTEQFGGEQQGKAQLRRVRIVRMRREDESRAPAAPEVRAEGRGDRDIRRFEQGRLATTAQRGVVRQRAEIDLPGRRPRRRENRPPASP</sequence>
<organism evidence="2 3">
    <name type="scientific">Minwuia thermotolerans</name>
    <dbReference type="NCBI Taxonomy" id="2056226"/>
    <lineage>
        <taxon>Bacteria</taxon>
        <taxon>Pseudomonadati</taxon>
        <taxon>Pseudomonadota</taxon>
        <taxon>Alphaproteobacteria</taxon>
        <taxon>Minwuiales</taxon>
        <taxon>Minwuiaceae</taxon>
        <taxon>Minwuia</taxon>
    </lineage>
</organism>
<evidence type="ECO:0000313" key="3">
    <source>
        <dbReference type="Proteomes" id="UP000229498"/>
    </source>
</evidence>
<dbReference type="AlphaFoldDB" id="A0A2M9G5I2"/>
<feature type="region of interest" description="Disordered" evidence="1">
    <location>
        <begin position="125"/>
        <end position="188"/>
    </location>
</feature>
<feature type="compositionally biased region" description="Basic and acidic residues" evidence="1">
    <location>
        <begin position="137"/>
        <end position="152"/>
    </location>
</feature>
<keyword evidence="3" id="KW-1185">Reference proteome</keyword>
<proteinExistence type="predicted"/>
<name>A0A2M9G5I2_9PROT</name>
<reference evidence="2 3" key="1">
    <citation type="submission" date="2017-11" db="EMBL/GenBank/DDBJ databases">
        <title>Draft genome sequence of Rhizobiales bacterium SY3-13.</title>
        <authorList>
            <person name="Sun C."/>
        </authorList>
    </citation>
    <scope>NUCLEOTIDE SEQUENCE [LARGE SCALE GENOMIC DNA]</scope>
    <source>
        <strain evidence="2 3">SY3-13</strain>
    </source>
</reference>
<dbReference type="Proteomes" id="UP000229498">
    <property type="component" value="Unassembled WGS sequence"/>
</dbReference>
<accession>A0A2M9G5I2</accession>
<comment type="caution">
    <text evidence="2">The sequence shown here is derived from an EMBL/GenBank/DDBJ whole genome shotgun (WGS) entry which is preliminary data.</text>
</comment>
<evidence type="ECO:0000256" key="1">
    <source>
        <dbReference type="SAM" id="MobiDB-lite"/>
    </source>
</evidence>
<gene>
    <name evidence="2" type="ORF">CVT23_03670</name>
</gene>